<reference evidence="1 2" key="1">
    <citation type="submission" date="2013-11" db="EMBL/GenBank/DDBJ databases">
        <title>Draft genome of the bovine lungworm Dictyocaulus viviparus.</title>
        <authorList>
            <person name="Mitreva M."/>
        </authorList>
    </citation>
    <scope>NUCLEOTIDE SEQUENCE [LARGE SCALE GENOMIC DNA]</scope>
    <source>
        <strain evidence="1 2">HannoverDv2000</strain>
    </source>
</reference>
<dbReference type="Proteomes" id="UP000053766">
    <property type="component" value="Unassembled WGS sequence"/>
</dbReference>
<dbReference type="EMBL" id="KN718872">
    <property type="protein sequence ID" value="KJH39981.1"/>
    <property type="molecule type" value="Genomic_DNA"/>
</dbReference>
<accession>A0A0D8XBY4</accession>
<evidence type="ECO:0000313" key="2">
    <source>
        <dbReference type="Proteomes" id="UP000053766"/>
    </source>
</evidence>
<proteinExistence type="predicted"/>
<gene>
    <name evidence="1" type="ORF">DICVIV_14109</name>
</gene>
<protein>
    <submittedName>
        <fullName evidence="1">Uncharacterized protein</fullName>
    </submittedName>
</protein>
<name>A0A0D8XBY4_DICVI</name>
<organism evidence="1 2">
    <name type="scientific">Dictyocaulus viviparus</name>
    <name type="common">Bovine lungworm</name>
    <dbReference type="NCBI Taxonomy" id="29172"/>
    <lineage>
        <taxon>Eukaryota</taxon>
        <taxon>Metazoa</taxon>
        <taxon>Ecdysozoa</taxon>
        <taxon>Nematoda</taxon>
        <taxon>Chromadorea</taxon>
        <taxon>Rhabditida</taxon>
        <taxon>Rhabditina</taxon>
        <taxon>Rhabditomorpha</taxon>
        <taxon>Strongyloidea</taxon>
        <taxon>Metastrongylidae</taxon>
        <taxon>Dictyocaulus</taxon>
    </lineage>
</organism>
<dbReference type="AlphaFoldDB" id="A0A0D8XBY4"/>
<reference evidence="2" key="2">
    <citation type="journal article" date="2016" name="Sci. Rep.">
        <title>Dictyocaulus viviparus genome, variome and transcriptome elucidate lungworm biology and support future intervention.</title>
        <authorList>
            <person name="McNulty S.N."/>
            <person name="Strube C."/>
            <person name="Rosa B.A."/>
            <person name="Martin J.C."/>
            <person name="Tyagi R."/>
            <person name="Choi Y.J."/>
            <person name="Wang Q."/>
            <person name="Hallsworth Pepin K."/>
            <person name="Zhang X."/>
            <person name="Ozersky P."/>
            <person name="Wilson R.K."/>
            <person name="Sternberg P.W."/>
            <person name="Gasser R.B."/>
            <person name="Mitreva M."/>
        </authorList>
    </citation>
    <scope>NUCLEOTIDE SEQUENCE [LARGE SCALE GENOMIC DNA]</scope>
    <source>
        <strain evidence="2">HannoverDv2000</strain>
    </source>
</reference>
<keyword evidence="2" id="KW-1185">Reference proteome</keyword>
<evidence type="ECO:0000313" key="1">
    <source>
        <dbReference type="EMBL" id="KJH39981.1"/>
    </source>
</evidence>
<sequence>MYYRMIVQPEHLITSRKAILQREIKQAGPSAGERFSDRPREVIIDTFRRRTAIEMKARPTKLVAEVCKKKRDEDGTTVHETGVTTA</sequence>